<feature type="domain" description="RING-type" evidence="6">
    <location>
        <begin position="14"/>
        <end position="54"/>
    </location>
</feature>
<evidence type="ECO:0000259" key="6">
    <source>
        <dbReference type="PROSITE" id="PS50089"/>
    </source>
</evidence>
<reference evidence="8" key="1">
    <citation type="journal article" date="2021" name="Cell">
        <title>Tracing the genetic footprints of vertebrate landing in non-teleost ray-finned fishes.</title>
        <authorList>
            <person name="Bi X."/>
            <person name="Wang K."/>
            <person name="Yang L."/>
            <person name="Pan H."/>
            <person name="Jiang H."/>
            <person name="Wei Q."/>
            <person name="Fang M."/>
            <person name="Yu H."/>
            <person name="Zhu C."/>
            <person name="Cai Y."/>
            <person name="He Y."/>
            <person name="Gan X."/>
            <person name="Zeng H."/>
            <person name="Yu D."/>
            <person name="Zhu Y."/>
            <person name="Jiang H."/>
            <person name="Qiu Q."/>
            <person name="Yang H."/>
            <person name="Zhang Y.E."/>
            <person name="Wang W."/>
            <person name="Zhu M."/>
            <person name="He S."/>
            <person name="Zhang G."/>
        </authorList>
    </citation>
    <scope>NUCLEOTIDE SEQUENCE</scope>
    <source>
        <strain evidence="8">Pddl_001</strain>
    </source>
</reference>
<feature type="coiled-coil region" evidence="5">
    <location>
        <begin position="156"/>
        <end position="190"/>
    </location>
</feature>
<dbReference type="InterPro" id="IPR050143">
    <property type="entry name" value="TRIM/RBCC"/>
</dbReference>
<feature type="non-terminal residue" evidence="8">
    <location>
        <position position="1"/>
    </location>
</feature>
<evidence type="ECO:0000256" key="1">
    <source>
        <dbReference type="ARBA" id="ARBA00022723"/>
    </source>
</evidence>
<dbReference type="PROSITE" id="PS50089">
    <property type="entry name" value="ZF_RING_2"/>
    <property type="match status" value="1"/>
</dbReference>
<dbReference type="Gene3D" id="3.30.160.60">
    <property type="entry name" value="Classic Zinc Finger"/>
    <property type="match status" value="1"/>
</dbReference>
<dbReference type="Proteomes" id="UP001166093">
    <property type="component" value="Unassembled WGS sequence"/>
</dbReference>
<evidence type="ECO:0000256" key="2">
    <source>
        <dbReference type="ARBA" id="ARBA00022771"/>
    </source>
</evidence>
<protein>
    <submittedName>
        <fullName evidence="8">TRI35 protein</fullName>
    </submittedName>
</protein>
<dbReference type="SMART" id="SM00336">
    <property type="entry name" value="BBOX"/>
    <property type="match status" value="1"/>
</dbReference>
<keyword evidence="5" id="KW-0175">Coiled coil</keyword>
<feature type="non-terminal residue" evidence="8">
    <location>
        <position position="317"/>
    </location>
</feature>
<evidence type="ECO:0000259" key="7">
    <source>
        <dbReference type="PROSITE" id="PS50119"/>
    </source>
</evidence>
<dbReference type="EMBL" id="JAAWVQ010041670">
    <property type="protein sequence ID" value="MBN3274590.1"/>
    <property type="molecule type" value="Genomic_DNA"/>
</dbReference>
<dbReference type="SUPFAM" id="SSF57850">
    <property type="entry name" value="RING/U-box"/>
    <property type="match status" value="1"/>
</dbReference>
<name>A0ABS2XL27_POLSP</name>
<dbReference type="PROSITE" id="PS00518">
    <property type="entry name" value="ZF_RING_1"/>
    <property type="match status" value="1"/>
</dbReference>
<evidence type="ECO:0000256" key="5">
    <source>
        <dbReference type="SAM" id="Coils"/>
    </source>
</evidence>
<accession>A0ABS2XL27</accession>
<keyword evidence="2 4" id="KW-0863">Zinc-finger</keyword>
<dbReference type="InterPro" id="IPR013083">
    <property type="entry name" value="Znf_RING/FYVE/PHD"/>
</dbReference>
<dbReference type="InterPro" id="IPR027370">
    <property type="entry name" value="Znf-RING_euk"/>
</dbReference>
<dbReference type="InterPro" id="IPR000315">
    <property type="entry name" value="Znf_B-box"/>
</dbReference>
<dbReference type="Pfam" id="PF00643">
    <property type="entry name" value="zf-B_box"/>
    <property type="match status" value="1"/>
</dbReference>
<dbReference type="SUPFAM" id="SSF57845">
    <property type="entry name" value="B-box zinc-binding domain"/>
    <property type="match status" value="1"/>
</dbReference>
<feature type="domain" description="B box-type" evidence="7">
    <location>
        <begin position="86"/>
        <end position="127"/>
    </location>
</feature>
<evidence type="ECO:0000313" key="8">
    <source>
        <dbReference type="EMBL" id="MBN3274590.1"/>
    </source>
</evidence>
<sequence length="317" mass="36373">MAANTPCLEEELSCAVCCEIFTDPVTLHCNHSFCKACLDQCWKEKEARECPVCRRRSSIERLAVDFRLRNIVESFLKEHSHKPAAPPGILCSLHDEKLKLFCVDDEEPVCLVCQTSEKHENHKFCPVQEGAQDYKGKLKPAPKPLQDKLEHVNKVKEECDNTAEHITKQAQQTERQIKEEFEKLHRFLRDEEKARTAALRGEEEHKGRIMKEKIEKLTREISSLSDTITVIEREMEAEDILRLQTYKSTKSRAESTLQDPQCVSGALIDAAEHLGSLKYKVWEKMLGIVQYSEYCGEHHRGGEEEGAYIEAQLTMCV</sequence>
<dbReference type="SMART" id="SM00184">
    <property type="entry name" value="RING"/>
    <property type="match status" value="1"/>
</dbReference>
<evidence type="ECO:0000256" key="3">
    <source>
        <dbReference type="ARBA" id="ARBA00022833"/>
    </source>
</evidence>
<dbReference type="Gene3D" id="3.30.40.10">
    <property type="entry name" value="Zinc/RING finger domain, C3HC4 (zinc finger)"/>
    <property type="match status" value="1"/>
</dbReference>
<gene>
    <name evidence="8" type="primary">Trim35_2</name>
    <name evidence="8" type="ORF">GTO93_0002022</name>
</gene>
<dbReference type="PROSITE" id="PS50119">
    <property type="entry name" value="ZF_BBOX"/>
    <property type="match status" value="1"/>
</dbReference>
<dbReference type="InterPro" id="IPR017907">
    <property type="entry name" value="Znf_RING_CS"/>
</dbReference>
<comment type="caution">
    <text evidence="8">The sequence shown here is derived from an EMBL/GenBank/DDBJ whole genome shotgun (WGS) entry which is preliminary data.</text>
</comment>
<dbReference type="PANTHER" id="PTHR24103">
    <property type="entry name" value="E3 UBIQUITIN-PROTEIN LIGASE TRIM"/>
    <property type="match status" value="1"/>
</dbReference>
<evidence type="ECO:0000313" key="9">
    <source>
        <dbReference type="Proteomes" id="UP001166093"/>
    </source>
</evidence>
<organism evidence="8 9">
    <name type="scientific">Polyodon spathula</name>
    <name type="common">North American paddlefish</name>
    <name type="synonym">Squalus spathula</name>
    <dbReference type="NCBI Taxonomy" id="7913"/>
    <lineage>
        <taxon>Eukaryota</taxon>
        <taxon>Metazoa</taxon>
        <taxon>Chordata</taxon>
        <taxon>Craniata</taxon>
        <taxon>Vertebrata</taxon>
        <taxon>Euteleostomi</taxon>
        <taxon>Actinopterygii</taxon>
        <taxon>Chondrostei</taxon>
        <taxon>Acipenseriformes</taxon>
        <taxon>Polyodontidae</taxon>
        <taxon>Polyodon</taxon>
    </lineage>
</organism>
<dbReference type="Pfam" id="PF13445">
    <property type="entry name" value="zf-RING_UBOX"/>
    <property type="match status" value="1"/>
</dbReference>
<evidence type="ECO:0000256" key="4">
    <source>
        <dbReference type="PROSITE-ProRule" id="PRU00024"/>
    </source>
</evidence>
<keyword evidence="9" id="KW-1185">Reference proteome</keyword>
<keyword evidence="1" id="KW-0479">Metal-binding</keyword>
<proteinExistence type="predicted"/>
<keyword evidence="3" id="KW-0862">Zinc</keyword>
<dbReference type="InterPro" id="IPR001841">
    <property type="entry name" value="Znf_RING"/>
</dbReference>